<organism evidence="2 3">
    <name type="scientific">Prorocentrum cordatum</name>
    <dbReference type="NCBI Taxonomy" id="2364126"/>
    <lineage>
        <taxon>Eukaryota</taxon>
        <taxon>Sar</taxon>
        <taxon>Alveolata</taxon>
        <taxon>Dinophyceae</taxon>
        <taxon>Prorocentrales</taxon>
        <taxon>Prorocentraceae</taxon>
        <taxon>Prorocentrum</taxon>
    </lineage>
</organism>
<feature type="compositionally biased region" description="Basic residues" evidence="1">
    <location>
        <begin position="1"/>
        <end position="10"/>
    </location>
</feature>
<evidence type="ECO:0000313" key="2">
    <source>
        <dbReference type="EMBL" id="CAK0898130.1"/>
    </source>
</evidence>
<feature type="region of interest" description="Disordered" evidence="1">
    <location>
        <begin position="98"/>
        <end position="130"/>
    </location>
</feature>
<dbReference type="EMBL" id="CAUYUJ010020433">
    <property type="protein sequence ID" value="CAK0898130.1"/>
    <property type="molecule type" value="Genomic_DNA"/>
</dbReference>
<feature type="non-terminal residue" evidence="2">
    <location>
        <position position="1"/>
    </location>
</feature>
<comment type="caution">
    <text evidence="2">The sequence shown here is derived from an EMBL/GenBank/DDBJ whole genome shotgun (WGS) entry which is preliminary data.</text>
</comment>
<dbReference type="Proteomes" id="UP001189429">
    <property type="component" value="Unassembled WGS sequence"/>
</dbReference>
<feature type="region of interest" description="Disordered" evidence="1">
    <location>
        <begin position="174"/>
        <end position="215"/>
    </location>
</feature>
<name>A0ABN9XER8_9DINO</name>
<evidence type="ECO:0000313" key="3">
    <source>
        <dbReference type="Proteomes" id="UP001189429"/>
    </source>
</evidence>
<reference evidence="2" key="1">
    <citation type="submission" date="2023-10" db="EMBL/GenBank/DDBJ databases">
        <authorList>
            <person name="Chen Y."/>
            <person name="Shah S."/>
            <person name="Dougan E. K."/>
            <person name="Thang M."/>
            <person name="Chan C."/>
        </authorList>
    </citation>
    <scope>NUCLEOTIDE SEQUENCE [LARGE SCALE GENOMIC DNA]</scope>
</reference>
<gene>
    <name evidence="2" type="ORF">PCOR1329_LOCUS76098</name>
</gene>
<sequence length="215" mass="23772">RYVRHRLQRRHTGEPQNTAPSGAIQRRVVAPIDAGPALPRLHYADILVQIQHLEAAEGQTQRTFLLQAEEARHIEAEHPLEEKAQAPDVQLYRGGRARPVGREDPLHQPVARGAVPQRQAPRQPRGHVLDDVGDRARRGVDLLPDAAQLGQRAGGDPDDVRRIRVMRVQLPPSREVGSLMGLSAESAETRPPTTDLENPGDLLTPLFPGRPRTST</sequence>
<protein>
    <submittedName>
        <fullName evidence="2">Uncharacterized protein</fullName>
    </submittedName>
</protein>
<accession>A0ABN9XER8</accession>
<feature type="region of interest" description="Disordered" evidence="1">
    <location>
        <begin position="1"/>
        <end position="21"/>
    </location>
</feature>
<proteinExistence type="predicted"/>
<keyword evidence="3" id="KW-1185">Reference proteome</keyword>
<evidence type="ECO:0000256" key="1">
    <source>
        <dbReference type="SAM" id="MobiDB-lite"/>
    </source>
</evidence>